<keyword evidence="3" id="KW-1185">Reference proteome</keyword>
<gene>
    <name evidence="2" type="ORF">GCM10011425_36840</name>
</gene>
<evidence type="ECO:0000256" key="1">
    <source>
        <dbReference type="SAM" id="MobiDB-lite"/>
    </source>
</evidence>
<dbReference type="AlphaFoldDB" id="A0A917JDE0"/>
<organism evidence="2 3">
    <name type="scientific">Mucilaginibacter galii</name>
    <dbReference type="NCBI Taxonomy" id="2005073"/>
    <lineage>
        <taxon>Bacteria</taxon>
        <taxon>Pseudomonadati</taxon>
        <taxon>Bacteroidota</taxon>
        <taxon>Sphingobacteriia</taxon>
        <taxon>Sphingobacteriales</taxon>
        <taxon>Sphingobacteriaceae</taxon>
        <taxon>Mucilaginibacter</taxon>
    </lineage>
</organism>
<dbReference type="EMBL" id="BMDO01000013">
    <property type="protein sequence ID" value="GGI52472.1"/>
    <property type="molecule type" value="Genomic_DNA"/>
</dbReference>
<reference evidence="2" key="1">
    <citation type="journal article" date="2014" name="Int. J. Syst. Evol. Microbiol.">
        <title>Complete genome sequence of Corynebacterium casei LMG S-19264T (=DSM 44701T), isolated from a smear-ripened cheese.</title>
        <authorList>
            <consortium name="US DOE Joint Genome Institute (JGI-PGF)"/>
            <person name="Walter F."/>
            <person name="Albersmeier A."/>
            <person name="Kalinowski J."/>
            <person name="Ruckert C."/>
        </authorList>
    </citation>
    <scope>NUCLEOTIDE SEQUENCE</scope>
    <source>
        <strain evidence="2">CCM 8711</strain>
    </source>
</reference>
<dbReference type="Proteomes" id="UP000662074">
    <property type="component" value="Unassembled WGS sequence"/>
</dbReference>
<evidence type="ECO:0000313" key="2">
    <source>
        <dbReference type="EMBL" id="GGI52472.1"/>
    </source>
</evidence>
<dbReference type="RefSeq" id="WP_188418579.1">
    <property type="nucleotide sequence ID" value="NZ_BMDO01000013.1"/>
</dbReference>
<feature type="region of interest" description="Disordered" evidence="1">
    <location>
        <begin position="20"/>
        <end position="77"/>
    </location>
</feature>
<feature type="compositionally biased region" description="Acidic residues" evidence="1">
    <location>
        <begin position="59"/>
        <end position="77"/>
    </location>
</feature>
<feature type="compositionally biased region" description="Acidic residues" evidence="1">
    <location>
        <begin position="25"/>
        <end position="50"/>
    </location>
</feature>
<name>A0A917JDE0_9SPHI</name>
<proteinExistence type="predicted"/>
<evidence type="ECO:0000313" key="3">
    <source>
        <dbReference type="Proteomes" id="UP000662074"/>
    </source>
</evidence>
<sequence>MMITLQQATEWQEILAYSLQASSTPDDDSDADLADDDDEAYDDEAEDENDLHEIRVNDDLGEPDPEEDDHLPDEDLQ</sequence>
<reference evidence="2" key="2">
    <citation type="submission" date="2020-09" db="EMBL/GenBank/DDBJ databases">
        <authorList>
            <person name="Sun Q."/>
            <person name="Sedlacek I."/>
        </authorList>
    </citation>
    <scope>NUCLEOTIDE SEQUENCE</scope>
    <source>
        <strain evidence="2">CCM 8711</strain>
    </source>
</reference>
<accession>A0A917JDE0</accession>
<protein>
    <submittedName>
        <fullName evidence="2">Uncharacterized protein</fullName>
    </submittedName>
</protein>
<comment type="caution">
    <text evidence="2">The sequence shown here is derived from an EMBL/GenBank/DDBJ whole genome shotgun (WGS) entry which is preliminary data.</text>
</comment>